<evidence type="ECO:0000256" key="2">
    <source>
        <dbReference type="ARBA" id="ARBA00022692"/>
    </source>
</evidence>
<dbReference type="PANTHER" id="PTHR35371">
    <property type="entry name" value="INNER MEMBRANE PROTEIN"/>
    <property type="match status" value="1"/>
</dbReference>
<dbReference type="EMBL" id="JAGISH010000001">
    <property type="protein sequence ID" value="MBP0481484.1"/>
    <property type="molecule type" value="Genomic_DNA"/>
</dbReference>
<dbReference type="InterPro" id="IPR001129">
    <property type="entry name" value="Membr-assoc_MAPEG"/>
</dbReference>
<keyword evidence="7" id="KW-1185">Reference proteome</keyword>
<dbReference type="GO" id="GO:0016020">
    <property type="term" value="C:membrane"/>
    <property type="evidence" value="ECO:0007669"/>
    <property type="project" value="UniProtKB-SubCell"/>
</dbReference>
<dbReference type="Pfam" id="PF01124">
    <property type="entry name" value="MAPEG"/>
    <property type="match status" value="1"/>
</dbReference>
<evidence type="ECO:0000256" key="1">
    <source>
        <dbReference type="ARBA" id="ARBA00004370"/>
    </source>
</evidence>
<keyword evidence="2 5" id="KW-0812">Transmembrane</keyword>
<evidence type="ECO:0000313" key="7">
    <source>
        <dbReference type="Proteomes" id="UP000675940"/>
    </source>
</evidence>
<dbReference type="PANTHER" id="PTHR35371:SF1">
    <property type="entry name" value="BLR7753 PROTEIN"/>
    <property type="match status" value="1"/>
</dbReference>
<name>A0A940MR21_9RHOB</name>
<dbReference type="Proteomes" id="UP000675940">
    <property type="component" value="Unassembled WGS sequence"/>
</dbReference>
<feature type="transmembrane region" description="Helical" evidence="5">
    <location>
        <begin position="110"/>
        <end position="128"/>
    </location>
</feature>
<dbReference type="Gene3D" id="1.20.120.550">
    <property type="entry name" value="Membrane associated eicosanoid/glutathione metabolism-like domain"/>
    <property type="match status" value="1"/>
</dbReference>
<dbReference type="RefSeq" id="WP_209359210.1">
    <property type="nucleotide sequence ID" value="NZ_JAGISH010000001.1"/>
</dbReference>
<accession>A0A940MR21</accession>
<dbReference type="SUPFAM" id="SSF161084">
    <property type="entry name" value="MAPEG domain-like"/>
    <property type="match status" value="1"/>
</dbReference>
<evidence type="ECO:0000256" key="3">
    <source>
        <dbReference type="ARBA" id="ARBA00022989"/>
    </source>
</evidence>
<dbReference type="AlphaFoldDB" id="A0A940MR21"/>
<keyword evidence="3 5" id="KW-1133">Transmembrane helix</keyword>
<gene>
    <name evidence="6" type="ORF">J5474_03130</name>
</gene>
<evidence type="ECO:0000256" key="4">
    <source>
        <dbReference type="ARBA" id="ARBA00023136"/>
    </source>
</evidence>
<comment type="caution">
    <text evidence="6">The sequence shown here is derived from an EMBL/GenBank/DDBJ whole genome shotgun (WGS) entry which is preliminary data.</text>
</comment>
<keyword evidence="4 5" id="KW-0472">Membrane</keyword>
<feature type="transmembrane region" description="Helical" evidence="5">
    <location>
        <begin position="82"/>
        <end position="104"/>
    </location>
</feature>
<organism evidence="6 7">
    <name type="scientific">Sagittula salina</name>
    <dbReference type="NCBI Taxonomy" id="2820268"/>
    <lineage>
        <taxon>Bacteria</taxon>
        <taxon>Pseudomonadati</taxon>
        <taxon>Pseudomonadota</taxon>
        <taxon>Alphaproteobacteria</taxon>
        <taxon>Rhodobacterales</taxon>
        <taxon>Roseobacteraceae</taxon>
        <taxon>Sagittula</taxon>
    </lineage>
</organism>
<evidence type="ECO:0000313" key="6">
    <source>
        <dbReference type="EMBL" id="MBP0481484.1"/>
    </source>
</evidence>
<comment type="subcellular location">
    <subcellularLocation>
        <location evidence="1">Membrane</location>
    </subcellularLocation>
</comment>
<evidence type="ECO:0000256" key="5">
    <source>
        <dbReference type="SAM" id="Phobius"/>
    </source>
</evidence>
<protein>
    <submittedName>
        <fullName evidence="6">MAPEG family protein</fullName>
    </submittedName>
</protein>
<reference evidence="6" key="1">
    <citation type="submission" date="2021-03" db="EMBL/GenBank/DDBJ databases">
        <title>Sagittula salina sp. nov. strain M10.9X isolated from the marine waste.</title>
        <authorList>
            <person name="Satari L."/>
            <person name="Molina-Menor E."/>
            <person name="Vidal-Verdu A."/>
            <person name="Pascual J."/>
            <person name="Pereto J."/>
            <person name="Porcar M."/>
        </authorList>
    </citation>
    <scope>NUCLEOTIDE SEQUENCE</scope>
    <source>
        <strain evidence="6">M10.9X</strain>
    </source>
</reference>
<sequence length="129" mass="14013">MTPELTALSLSALLQCLQFALYSVLAQKQVGPRYAASPRDEPRQLTGYAGRAQRALSNHFEGLILFGIGVMTVTYSDKAGGATAIAAGIYLAARALYLPAYLLGWSPWRSLIWFAGFLATVFLLVWSVI</sequence>
<proteinExistence type="predicted"/>
<dbReference type="InterPro" id="IPR023352">
    <property type="entry name" value="MAPEG-like_dom_sf"/>
</dbReference>